<evidence type="ECO:0000313" key="2">
    <source>
        <dbReference type="EMBL" id="KAJ7608410.1"/>
    </source>
</evidence>
<keyword evidence="3" id="KW-1185">Reference proteome</keyword>
<sequence length="175" mass="18310">MSDATIQNSSLAFRPTNGNIDDVRPELFGGKSGNGGPSDDVGGDGGLGQGTRLPIEDINGFKRIFGGIGGEGGFGPNKGGIDGEGQATQFGSRLLPASCKGLPSLPMVEFCLAYDLDEDVLKRLREQGFKMSGALYGLKDEDLMKVGFKLGHVAEVKRALREFVDAAEAGSQRAG</sequence>
<comment type="caution">
    <text evidence="2">The sequence shown here is derived from an EMBL/GenBank/DDBJ whole genome shotgun (WGS) entry which is preliminary data.</text>
</comment>
<feature type="compositionally biased region" description="Polar residues" evidence="1">
    <location>
        <begin position="1"/>
        <end position="19"/>
    </location>
</feature>
<protein>
    <recommendedName>
        <fullName evidence="4">SAM domain-containing protein</fullName>
    </recommendedName>
</protein>
<dbReference type="EMBL" id="JARKIF010000045">
    <property type="protein sequence ID" value="KAJ7608410.1"/>
    <property type="molecule type" value="Genomic_DNA"/>
</dbReference>
<organism evidence="2 3">
    <name type="scientific">Roridomyces roridus</name>
    <dbReference type="NCBI Taxonomy" id="1738132"/>
    <lineage>
        <taxon>Eukaryota</taxon>
        <taxon>Fungi</taxon>
        <taxon>Dikarya</taxon>
        <taxon>Basidiomycota</taxon>
        <taxon>Agaricomycotina</taxon>
        <taxon>Agaricomycetes</taxon>
        <taxon>Agaricomycetidae</taxon>
        <taxon>Agaricales</taxon>
        <taxon>Marasmiineae</taxon>
        <taxon>Mycenaceae</taxon>
        <taxon>Roridomyces</taxon>
    </lineage>
</organism>
<name>A0AAD7B313_9AGAR</name>
<evidence type="ECO:0000256" key="1">
    <source>
        <dbReference type="SAM" id="MobiDB-lite"/>
    </source>
</evidence>
<dbReference type="Proteomes" id="UP001221142">
    <property type="component" value="Unassembled WGS sequence"/>
</dbReference>
<evidence type="ECO:0008006" key="4">
    <source>
        <dbReference type="Google" id="ProtNLM"/>
    </source>
</evidence>
<proteinExistence type="predicted"/>
<feature type="region of interest" description="Disordered" evidence="1">
    <location>
        <begin position="1"/>
        <end position="49"/>
    </location>
</feature>
<evidence type="ECO:0000313" key="3">
    <source>
        <dbReference type="Proteomes" id="UP001221142"/>
    </source>
</evidence>
<reference evidence="2" key="1">
    <citation type="submission" date="2023-03" db="EMBL/GenBank/DDBJ databases">
        <title>Massive genome expansion in bonnet fungi (Mycena s.s.) driven by repeated elements and novel gene families across ecological guilds.</title>
        <authorList>
            <consortium name="Lawrence Berkeley National Laboratory"/>
            <person name="Harder C.B."/>
            <person name="Miyauchi S."/>
            <person name="Viragh M."/>
            <person name="Kuo A."/>
            <person name="Thoen E."/>
            <person name="Andreopoulos B."/>
            <person name="Lu D."/>
            <person name="Skrede I."/>
            <person name="Drula E."/>
            <person name="Henrissat B."/>
            <person name="Morin E."/>
            <person name="Kohler A."/>
            <person name="Barry K."/>
            <person name="LaButti K."/>
            <person name="Morin E."/>
            <person name="Salamov A."/>
            <person name="Lipzen A."/>
            <person name="Mereny Z."/>
            <person name="Hegedus B."/>
            <person name="Baldrian P."/>
            <person name="Stursova M."/>
            <person name="Weitz H."/>
            <person name="Taylor A."/>
            <person name="Grigoriev I.V."/>
            <person name="Nagy L.G."/>
            <person name="Martin F."/>
            <person name="Kauserud H."/>
        </authorList>
    </citation>
    <scope>NUCLEOTIDE SEQUENCE</scope>
    <source>
        <strain evidence="2">9284</strain>
    </source>
</reference>
<accession>A0AAD7B313</accession>
<dbReference type="AlphaFoldDB" id="A0AAD7B313"/>
<gene>
    <name evidence="2" type="ORF">FB45DRAFT_1067497</name>
</gene>